<gene>
    <name evidence="1" type="ORF">MEUPH1_LOCUS20659</name>
</gene>
<dbReference type="EMBL" id="CARXXK010000004">
    <property type="protein sequence ID" value="CAI6366025.1"/>
    <property type="molecule type" value="Genomic_DNA"/>
</dbReference>
<keyword evidence="2" id="KW-1185">Reference proteome</keyword>
<protein>
    <submittedName>
        <fullName evidence="1">Uncharacterized protein</fullName>
    </submittedName>
</protein>
<sequence length="116" mass="12795">MLRLRLRTKEPWASAEEEGFEFHPRHTVDSGGGGGVGVPMLTGWWDFDVQGPPSVQQSTGEVVHAGCMSSGFVLRYTRLFGRNKGSLRVYFRAVLACIIKLYAASRELKDSGSGKF</sequence>
<reference evidence="1 2" key="1">
    <citation type="submission" date="2023-01" db="EMBL/GenBank/DDBJ databases">
        <authorList>
            <person name="Whitehead M."/>
        </authorList>
    </citation>
    <scope>NUCLEOTIDE SEQUENCE [LARGE SCALE GENOMIC DNA]</scope>
</reference>
<evidence type="ECO:0000313" key="1">
    <source>
        <dbReference type="EMBL" id="CAI6366025.1"/>
    </source>
</evidence>
<dbReference type="AlphaFoldDB" id="A0AAV0XCH3"/>
<accession>A0AAV0XCH3</accession>
<dbReference type="Proteomes" id="UP001160148">
    <property type="component" value="Unassembled WGS sequence"/>
</dbReference>
<name>A0AAV0XCH3_9HEMI</name>
<proteinExistence type="predicted"/>
<evidence type="ECO:0000313" key="2">
    <source>
        <dbReference type="Proteomes" id="UP001160148"/>
    </source>
</evidence>
<organism evidence="1 2">
    <name type="scientific">Macrosiphum euphorbiae</name>
    <name type="common">potato aphid</name>
    <dbReference type="NCBI Taxonomy" id="13131"/>
    <lineage>
        <taxon>Eukaryota</taxon>
        <taxon>Metazoa</taxon>
        <taxon>Ecdysozoa</taxon>
        <taxon>Arthropoda</taxon>
        <taxon>Hexapoda</taxon>
        <taxon>Insecta</taxon>
        <taxon>Pterygota</taxon>
        <taxon>Neoptera</taxon>
        <taxon>Paraneoptera</taxon>
        <taxon>Hemiptera</taxon>
        <taxon>Sternorrhyncha</taxon>
        <taxon>Aphidomorpha</taxon>
        <taxon>Aphidoidea</taxon>
        <taxon>Aphididae</taxon>
        <taxon>Macrosiphini</taxon>
        <taxon>Macrosiphum</taxon>
    </lineage>
</organism>
<comment type="caution">
    <text evidence="1">The sequence shown here is derived from an EMBL/GenBank/DDBJ whole genome shotgun (WGS) entry which is preliminary data.</text>
</comment>